<evidence type="ECO:0000313" key="3">
    <source>
        <dbReference type="Proteomes" id="UP001362999"/>
    </source>
</evidence>
<dbReference type="Proteomes" id="UP001362999">
    <property type="component" value="Unassembled WGS sequence"/>
</dbReference>
<dbReference type="EMBL" id="JAWWNJ010000090">
    <property type="protein sequence ID" value="KAK6997436.1"/>
    <property type="molecule type" value="Genomic_DNA"/>
</dbReference>
<accession>A0AAW0A2H1</accession>
<feature type="region of interest" description="Disordered" evidence="1">
    <location>
        <begin position="412"/>
        <end position="522"/>
    </location>
</feature>
<protein>
    <submittedName>
        <fullName evidence="2">Uncharacterized protein</fullName>
    </submittedName>
</protein>
<feature type="region of interest" description="Disordered" evidence="1">
    <location>
        <begin position="1"/>
        <end position="103"/>
    </location>
</feature>
<feature type="compositionally biased region" description="Polar residues" evidence="1">
    <location>
        <begin position="432"/>
        <end position="444"/>
    </location>
</feature>
<feature type="compositionally biased region" description="Gly residues" evidence="1">
    <location>
        <begin position="506"/>
        <end position="521"/>
    </location>
</feature>
<sequence>MSANDLVPPAGAHLFDVSPPAPPAQNLTSEQPTTDLGSGGDAALVGNTPPAMSPPAVAPHGSIVSALGEVYTPPTRPPIVTRQKPKYVRRKNGEPPKKPGPPPWIWGTKLKFFEARKEDWIKANEKNGAGDFYAKMAKLYIWKYGHNLEDGQDFEYDVADPPDWLADHVVNERLPAGESTRKQECYAKAKERLGQWYRAQFTSLLKEDKSAFGGLFAPLGNVMGQAPRKPQLMHFYSTRNYETRVKERAEARFQELVKEAELSGEPAPHMLAVRNEVTKACWQEESDVFKEETMQALERAHEITLRAWKEGQSDGPSRTAEEYNASLKTAAHYLQPFVDSIAERYGMCVSLLMAGPIGDRNGHIEMRSVHAGATRGLVPKDWPLHDPQGFTAVEASMVDFAHHVYSEADCEARKTGVQGPQGQGNAGAVPAPQTSNAAHSTTARPTAAAGVTAPANPTAPVGGEGGEGAARPDVNANGESEGGDGGARRGEEGADNGSENGDDGGGENGVDGAEGGAGSGGESDAIARLWIRKDRPKWTEELGRAFSAFERLKAFGDSEWAVCVDKFFEFEKRCGYGDGALITTENRPDIMRRWLARARKWEVQQDLGDLGAEGIEGSFIDEWWKWWNVIQPKERGALLRPTGLDWSLMTRLHGRNGLLQIMATLLWWGEAIESAMDRMTWTLAVEDVTWALEEMLMPGVIQKAGKE</sequence>
<evidence type="ECO:0000313" key="2">
    <source>
        <dbReference type="EMBL" id="KAK6997436.1"/>
    </source>
</evidence>
<evidence type="ECO:0000256" key="1">
    <source>
        <dbReference type="SAM" id="MobiDB-lite"/>
    </source>
</evidence>
<feature type="compositionally biased region" description="Polar residues" evidence="1">
    <location>
        <begin position="25"/>
        <end position="36"/>
    </location>
</feature>
<organism evidence="2 3">
    <name type="scientific">Favolaschia claudopus</name>
    <dbReference type="NCBI Taxonomy" id="2862362"/>
    <lineage>
        <taxon>Eukaryota</taxon>
        <taxon>Fungi</taxon>
        <taxon>Dikarya</taxon>
        <taxon>Basidiomycota</taxon>
        <taxon>Agaricomycotina</taxon>
        <taxon>Agaricomycetes</taxon>
        <taxon>Agaricomycetidae</taxon>
        <taxon>Agaricales</taxon>
        <taxon>Marasmiineae</taxon>
        <taxon>Mycenaceae</taxon>
        <taxon>Favolaschia</taxon>
    </lineage>
</organism>
<keyword evidence="3" id="KW-1185">Reference proteome</keyword>
<name>A0AAW0A2H1_9AGAR</name>
<proteinExistence type="predicted"/>
<comment type="caution">
    <text evidence="2">The sequence shown here is derived from an EMBL/GenBank/DDBJ whole genome shotgun (WGS) entry which is preliminary data.</text>
</comment>
<dbReference type="AlphaFoldDB" id="A0AAW0A2H1"/>
<gene>
    <name evidence="2" type="ORF">R3P38DRAFT_3219441</name>
</gene>
<reference evidence="2 3" key="1">
    <citation type="journal article" date="2024" name="J Genomics">
        <title>Draft genome sequencing and assembly of Favolaschia claudopus CIRM-BRFM 2984 isolated from oak limbs.</title>
        <authorList>
            <person name="Navarro D."/>
            <person name="Drula E."/>
            <person name="Chaduli D."/>
            <person name="Cazenave R."/>
            <person name="Ahrendt S."/>
            <person name="Wang J."/>
            <person name="Lipzen A."/>
            <person name="Daum C."/>
            <person name="Barry K."/>
            <person name="Grigoriev I.V."/>
            <person name="Favel A."/>
            <person name="Rosso M.N."/>
            <person name="Martin F."/>
        </authorList>
    </citation>
    <scope>NUCLEOTIDE SEQUENCE [LARGE SCALE GENOMIC DNA]</scope>
    <source>
        <strain evidence="2 3">CIRM-BRFM 2984</strain>
    </source>
</reference>